<feature type="signal peptide" evidence="4">
    <location>
        <begin position="1"/>
        <end position="40"/>
    </location>
</feature>
<dbReference type="PANTHER" id="PTHR34700:SF4">
    <property type="entry name" value="PHAGE-LIKE ELEMENT PBSX PROTEIN XKDP"/>
    <property type="match status" value="1"/>
</dbReference>
<feature type="compositionally biased region" description="Basic and acidic residues" evidence="3">
    <location>
        <begin position="195"/>
        <end position="204"/>
    </location>
</feature>
<accession>A0AAU1U9Y2</accession>
<dbReference type="CDD" id="cd13925">
    <property type="entry name" value="RPF"/>
    <property type="match status" value="1"/>
</dbReference>
<dbReference type="EMBL" id="CP108195">
    <property type="protein sequence ID" value="WTS14726.1"/>
    <property type="molecule type" value="Genomic_DNA"/>
</dbReference>
<dbReference type="CDD" id="cd00118">
    <property type="entry name" value="LysM"/>
    <property type="match status" value="1"/>
</dbReference>
<feature type="domain" description="LysM" evidence="5">
    <location>
        <begin position="272"/>
        <end position="321"/>
    </location>
</feature>
<dbReference type="PROSITE" id="PS51782">
    <property type="entry name" value="LYSM"/>
    <property type="match status" value="1"/>
</dbReference>
<feature type="region of interest" description="Disordered" evidence="3">
    <location>
        <begin position="131"/>
        <end position="273"/>
    </location>
</feature>
<dbReference type="SMART" id="SM00257">
    <property type="entry name" value="LysM"/>
    <property type="match status" value="1"/>
</dbReference>
<keyword evidence="2" id="KW-0378">Hydrolase</keyword>
<dbReference type="GO" id="GO:0016787">
    <property type="term" value="F:hydrolase activity"/>
    <property type="evidence" value="ECO:0007669"/>
    <property type="project" value="UniProtKB-KW"/>
</dbReference>
<feature type="compositionally biased region" description="Low complexity" evidence="3">
    <location>
        <begin position="141"/>
        <end position="156"/>
    </location>
</feature>
<sequence>MLTGNGRHRRPRQAPALIVAAGVAGSAIAIPLLGATSASAASTATWDKLAECESGGSWSADPGNGYYGGLQFSQETWEDYGGLDFAPRADQASRSQQIAVAEKVLADQGPRAWPVCSVTSGLTTDDAAAKVDPGAALPTPSASSGDSGSDDAANGDTTKDDASDEPADSSSSGAKDDSREKNHDQSGDTAGNAADDSKGDKSGHDGSTSTPGAPSPEASGSSDSATPPASGRHRGGAAADDATGSSRADDSSGRHASRGGESGRKEANTDEGAYTVRAGDNLWDIADTHDVDGGWAALYAENKKTVGADPDLILPGQSLDLGLESGEK</sequence>
<dbReference type="InterPro" id="IPR010618">
    <property type="entry name" value="RPF"/>
</dbReference>
<gene>
    <name evidence="6" type="ORF">OHU69_29000</name>
</gene>
<dbReference type="Pfam" id="PF06737">
    <property type="entry name" value="Transglycosylas"/>
    <property type="match status" value="1"/>
</dbReference>
<evidence type="ECO:0000313" key="6">
    <source>
        <dbReference type="EMBL" id="WTS14726.1"/>
    </source>
</evidence>
<dbReference type="InterPro" id="IPR036779">
    <property type="entry name" value="LysM_dom_sf"/>
</dbReference>
<reference evidence="6" key="1">
    <citation type="submission" date="2022-10" db="EMBL/GenBank/DDBJ databases">
        <title>The complete genomes of actinobacterial strains from the NBC collection.</title>
        <authorList>
            <person name="Joergensen T.S."/>
            <person name="Alvarez Arevalo M."/>
            <person name="Sterndorff E.B."/>
            <person name="Faurdal D."/>
            <person name="Vuksanovic O."/>
            <person name="Mourched A.-S."/>
            <person name="Charusanti P."/>
            <person name="Shaw S."/>
            <person name="Blin K."/>
            <person name="Weber T."/>
        </authorList>
    </citation>
    <scope>NUCLEOTIDE SEQUENCE</scope>
    <source>
        <strain evidence="6">NBC_00119</strain>
    </source>
</reference>
<proteinExistence type="inferred from homology"/>
<feature type="compositionally biased region" description="Low complexity" evidence="3">
    <location>
        <begin position="205"/>
        <end position="246"/>
    </location>
</feature>
<name>A0AAU1U9Y2_9ACTN</name>
<keyword evidence="4" id="KW-0732">Signal</keyword>
<dbReference type="InterPro" id="IPR018392">
    <property type="entry name" value="LysM"/>
</dbReference>
<protein>
    <submittedName>
        <fullName evidence="6">Transglycosylase family protein</fullName>
    </submittedName>
</protein>
<dbReference type="InterPro" id="IPR052196">
    <property type="entry name" value="Bact_Kbp"/>
</dbReference>
<evidence type="ECO:0000259" key="5">
    <source>
        <dbReference type="PROSITE" id="PS51782"/>
    </source>
</evidence>
<dbReference type="Gene3D" id="3.10.350.10">
    <property type="entry name" value="LysM domain"/>
    <property type="match status" value="1"/>
</dbReference>
<organism evidence="6">
    <name type="scientific">Streptomyces sp. NBC_00119</name>
    <dbReference type="NCBI Taxonomy" id="2975659"/>
    <lineage>
        <taxon>Bacteria</taxon>
        <taxon>Bacillati</taxon>
        <taxon>Actinomycetota</taxon>
        <taxon>Actinomycetes</taxon>
        <taxon>Kitasatosporales</taxon>
        <taxon>Streptomycetaceae</taxon>
        <taxon>Streptomyces</taxon>
    </lineage>
</organism>
<dbReference type="Gene3D" id="1.10.530.10">
    <property type="match status" value="1"/>
</dbReference>
<dbReference type="SUPFAM" id="SSF53955">
    <property type="entry name" value="Lysozyme-like"/>
    <property type="match status" value="1"/>
</dbReference>
<comment type="similarity">
    <text evidence="1">Belongs to the transglycosylase family. Rpf subfamily.</text>
</comment>
<dbReference type="InterPro" id="IPR023346">
    <property type="entry name" value="Lysozyme-like_dom_sf"/>
</dbReference>
<dbReference type="Pfam" id="PF01476">
    <property type="entry name" value="LysM"/>
    <property type="match status" value="1"/>
</dbReference>
<evidence type="ECO:0000256" key="2">
    <source>
        <dbReference type="ARBA" id="ARBA00022801"/>
    </source>
</evidence>
<feature type="compositionally biased region" description="Basic and acidic residues" evidence="3">
    <location>
        <begin position="174"/>
        <end position="186"/>
    </location>
</feature>
<dbReference type="PANTHER" id="PTHR34700">
    <property type="entry name" value="POTASSIUM BINDING PROTEIN KBP"/>
    <property type="match status" value="1"/>
</dbReference>
<evidence type="ECO:0000256" key="4">
    <source>
        <dbReference type="SAM" id="SignalP"/>
    </source>
</evidence>
<dbReference type="AlphaFoldDB" id="A0AAU1U9Y2"/>
<feature type="chain" id="PRO_5043390107" evidence="4">
    <location>
        <begin position="41"/>
        <end position="328"/>
    </location>
</feature>
<evidence type="ECO:0000256" key="3">
    <source>
        <dbReference type="SAM" id="MobiDB-lite"/>
    </source>
</evidence>
<evidence type="ECO:0000256" key="1">
    <source>
        <dbReference type="ARBA" id="ARBA00010830"/>
    </source>
</evidence>
<dbReference type="SUPFAM" id="SSF54106">
    <property type="entry name" value="LysM domain"/>
    <property type="match status" value="1"/>
</dbReference>